<dbReference type="PANTHER" id="PTHR43785:SF12">
    <property type="entry name" value="TYPE-1 GLUTAMINE SYNTHETASE 2"/>
    <property type="match status" value="1"/>
</dbReference>
<evidence type="ECO:0000256" key="3">
    <source>
        <dbReference type="ARBA" id="ARBA00022741"/>
    </source>
</evidence>
<evidence type="ECO:0000256" key="6">
    <source>
        <dbReference type="RuleBase" id="RU000384"/>
    </source>
</evidence>
<dbReference type="InterPro" id="IPR008146">
    <property type="entry name" value="Gln_synth_cat_dom"/>
</dbReference>
<dbReference type="EMBL" id="BKZW01000001">
    <property type="protein sequence ID" value="GER87388.1"/>
    <property type="molecule type" value="Genomic_DNA"/>
</dbReference>
<evidence type="ECO:0000259" key="8">
    <source>
        <dbReference type="PROSITE" id="PS51987"/>
    </source>
</evidence>
<comment type="similarity">
    <text evidence="1 5 6">Belongs to the glutamine synthetase family.</text>
</comment>
<dbReference type="InterPro" id="IPR036651">
    <property type="entry name" value="Gln_synt_N_sf"/>
</dbReference>
<proteinExistence type="inferred from homology"/>
<evidence type="ECO:0000313" key="9">
    <source>
        <dbReference type="EMBL" id="GER87388.1"/>
    </source>
</evidence>
<dbReference type="RefSeq" id="WP_151755393.1">
    <property type="nucleotide sequence ID" value="NZ_BKZW01000001.1"/>
</dbReference>
<evidence type="ECO:0000259" key="7">
    <source>
        <dbReference type="PROSITE" id="PS51986"/>
    </source>
</evidence>
<organism evidence="9 10">
    <name type="scientific">Dictyobacter vulcani</name>
    <dbReference type="NCBI Taxonomy" id="2607529"/>
    <lineage>
        <taxon>Bacteria</taxon>
        <taxon>Bacillati</taxon>
        <taxon>Chloroflexota</taxon>
        <taxon>Ktedonobacteria</taxon>
        <taxon>Ktedonobacterales</taxon>
        <taxon>Dictyobacteraceae</taxon>
        <taxon>Dictyobacter</taxon>
    </lineage>
</organism>
<dbReference type="InterPro" id="IPR008147">
    <property type="entry name" value="Gln_synt_N"/>
</dbReference>
<name>A0A5J4KE21_9CHLR</name>
<dbReference type="PANTHER" id="PTHR43785">
    <property type="entry name" value="GAMMA-GLUTAMYLPUTRESCINE SYNTHETASE"/>
    <property type="match status" value="1"/>
</dbReference>
<evidence type="ECO:0000256" key="2">
    <source>
        <dbReference type="ARBA" id="ARBA00022598"/>
    </source>
</evidence>
<dbReference type="Pfam" id="PF03951">
    <property type="entry name" value="Gln-synt_N"/>
    <property type="match status" value="1"/>
</dbReference>
<reference evidence="9 10" key="1">
    <citation type="submission" date="2019-10" db="EMBL/GenBank/DDBJ databases">
        <title>Dictyobacter vulcani sp. nov., within the class Ktedonobacteria, isolated from soil of volcanic Mt. Zao.</title>
        <authorList>
            <person name="Zheng Y."/>
            <person name="Wang C.M."/>
            <person name="Sakai Y."/>
            <person name="Abe K."/>
            <person name="Yokota A."/>
            <person name="Yabe S."/>
        </authorList>
    </citation>
    <scope>NUCLEOTIDE SEQUENCE [LARGE SCALE GENOMIC DNA]</scope>
    <source>
        <strain evidence="9 10">W12</strain>
    </source>
</reference>
<keyword evidence="4" id="KW-0067">ATP-binding</keyword>
<dbReference type="Gene3D" id="3.30.590.10">
    <property type="entry name" value="Glutamine synthetase/guanido kinase, catalytic domain"/>
    <property type="match status" value="1"/>
</dbReference>
<gene>
    <name evidence="9" type="ORF">KDW_15500</name>
</gene>
<dbReference type="GO" id="GO:0005524">
    <property type="term" value="F:ATP binding"/>
    <property type="evidence" value="ECO:0007669"/>
    <property type="project" value="UniProtKB-KW"/>
</dbReference>
<feature type="domain" description="GS beta-grasp" evidence="7">
    <location>
        <begin position="21"/>
        <end position="121"/>
    </location>
</feature>
<keyword evidence="2" id="KW-0436">Ligase</keyword>
<evidence type="ECO:0000256" key="4">
    <source>
        <dbReference type="ARBA" id="ARBA00022840"/>
    </source>
</evidence>
<dbReference type="Gene3D" id="3.10.20.70">
    <property type="entry name" value="Glutamine synthetase, N-terminal domain"/>
    <property type="match status" value="1"/>
</dbReference>
<dbReference type="GO" id="GO:0004356">
    <property type="term" value="F:glutamine synthetase activity"/>
    <property type="evidence" value="ECO:0007669"/>
    <property type="project" value="InterPro"/>
</dbReference>
<evidence type="ECO:0000256" key="1">
    <source>
        <dbReference type="ARBA" id="ARBA00009897"/>
    </source>
</evidence>
<dbReference type="SUPFAM" id="SSF54368">
    <property type="entry name" value="Glutamine synthetase, N-terminal domain"/>
    <property type="match status" value="1"/>
</dbReference>
<dbReference type="PROSITE" id="PS51986">
    <property type="entry name" value="GS_BETA_GRASP"/>
    <property type="match status" value="1"/>
</dbReference>
<dbReference type="Proteomes" id="UP000326912">
    <property type="component" value="Unassembled WGS sequence"/>
</dbReference>
<keyword evidence="3" id="KW-0547">Nucleotide-binding</keyword>
<dbReference type="GO" id="GO:0006542">
    <property type="term" value="P:glutamine biosynthetic process"/>
    <property type="evidence" value="ECO:0007669"/>
    <property type="project" value="InterPro"/>
</dbReference>
<dbReference type="InterPro" id="IPR014746">
    <property type="entry name" value="Gln_synth/guanido_kin_cat_dom"/>
</dbReference>
<dbReference type="Pfam" id="PF00120">
    <property type="entry name" value="Gln-synt_C"/>
    <property type="match status" value="1"/>
</dbReference>
<protein>
    <submittedName>
        <fullName evidence="9">Glutamine synthetase</fullName>
    </submittedName>
</protein>
<feature type="domain" description="GS catalytic" evidence="8">
    <location>
        <begin position="128"/>
        <end position="466"/>
    </location>
</feature>
<dbReference type="PROSITE" id="PS51987">
    <property type="entry name" value="GS_CATALYTIC"/>
    <property type="match status" value="1"/>
</dbReference>
<dbReference type="SMART" id="SM01230">
    <property type="entry name" value="Gln-synt_C"/>
    <property type="match status" value="1"/>
</dbReference>
<accession>A0A5J4KE21</accession>
<dbReference type="AlphaFoldDB" id="A0A5J4KE21"/>
<evidence type="ECO:0000313" key="10">
    <source>
        <dbReference type="Proteomes" id="UP000326912"/>
    </source>
</evidence>
<comment type="caution">
    <text evidence="9">The sequence shown here is derived from an EMBL/GenBank/DDBJ whole genome shotgun (WGS) entry which is preliminary data.</text>
</comment>
<dbReference type="SUPFAM" id="SSF55931">
    <property type="entry name" value="Glutamine synthetase/guanido kinase"/>
    <property type="match status" value="1"/>
</dbReference>
<evidence type="ECO:0000256" key="5">
    <source>
        <dbReference type="PROSITE-ProRule" id="PRU01330"/>
    </source>
</evidence>
<keyword evidence="10" id="KW-1185">Reference proteome</keyword>
<sequence length="466" mass="52407">MADKRGDHTSYEQVMATIKNERIRFVNLEFTDVVGVAKCVTVPVEQFADCVRHGKWFDGSALENIARVAESDMYLYPDLATFTTLPGKVRPAPRIGSRQSDSESDGDVVARVICDVREPDGERFDGDPRAALLNAIEEARAMGFKYQVAPELEFFLLQVEDKKPIPLQDDPGSYFDLSTKFTVTIRSEMVHALQSMGIKIEGSHHEVAAGQHEIDFEIGDALHIADSLLTAKYVIKAIASQQNLYATFLPKPFYKKNGSGLHIHQQLINIETGKNVFVDEHAEYALSEIARGFIAGQLAHARSMCAILAPLVNSYKRLVRGYEAPVFVNWGRVNRQALIRVPRPGTDPQTSMRIELRCTDPSCNPHLALAVMLRAGLDGIQRKLTLPPAMDENIFLHDESERLRPRARLLPATLGEALDSMREDALIRDVLGDTIYEGFVDAKSIEWTEYRQQVHNWEIERYLPVF</sequence>